<evidence type="ECO:0000256" key="1">
    <source>
        <dbReference type="ARBA" id="ARBA00004245"/>
    </source>
</evidence>
<dbReference type="InterPro" id="IPR036961">
    <property type="entry name" value="Kinesin_motor_dom_sf"/>
</dbReference>
<dbReference type="GO" id="GO:0005874">
    <property type="term" value="C:microtubule"/>
    <property type="evidence" value="ECO:0007669"/>
    <property type="project" value="UniProtKB-KW"/>
</dbReference>
<dbReference type="GO" id="GO:0007052">
    <property type="term" value="P:mitotic spindle organization"/>
    <property type="evidence" value="ECO:0007669"/>
    <property type="project" value="TreeGrafter"/>
</dbReference>
<evidence type="ECO:0000256" key="6">
    <source>
        <dbReference type="RuleBase" id="RU000394"/>
    </source>
</evidence>
<dbReference type="PANTHER" id="PTHR47969:SF33">
    <property type="entry name" value="KINESIN-LIKE PROTEIN"/>
    <property type="match status" value="1"/>
</dbReference>
<name>A0A9P0L568_ACAOB</name>
<dbReference type="GO" id="GO:0008017">
    <property type="term" value="F:microtubule binding"/>
    <property type="evidence" value="ECO:0007669"/>
    <property type="project" value="InterPro"/>
</dbReference>
<dbReference type="AlphaFoldDB" id="A0A9P0L568"/>
<evidence type="ECO:0000259" key="8">
    <source>
        <dbReference type="PROSITE" id="PS50067"/>
    </source>
</evidence>
<dbReference type="InterPro" id="IPR027417">
    <property type="entry name" value="P-loop_NTPase"/>
</dbReference>
<dbReference type="Proteomes" id="UP001152888">
    <property type="component" value="Unassembled WGS sequence"/>
</dbReference>
<keyword evidence="4" id="KW-0963">Cytoplasm</keyword>
<keyword evidence="3 6" id="KW-0067">ATP-binding</keyword>
<dbReference type="Pfam" id="PF00225">
    <property type="entry name" value="Kinesin"/>
    <property type="match status" value="1"/>
</dbReference>
<dbReference type="PROSITE" id="PS00411">
    <property type="entry name" value="KINESIN_MOTOR_1"/>
    <property type="match status" value="1"/>
</dbReference>
<dbReference type="GO" id="GO:0007018">
    <property type="term" value="P:microtubule-based movement"/>
    <property type="evidence" value="ECO:0007669"/>
    <property type="project" value="InterPro"/>
</dbReference>
<feature type="compositionally biased region" description="Polar residues" evidence="7">
    <location>
        <begin position="312"/>
        <end position="323"/>
    </location>
</feature>
<keyword evidence="2 6" id="KW-0547">Nucleotide-binding</keyword>
<dbReference type="GO" id="GO:0005524">
    <property type="term" value="F:ATP binding"/>
    <property type="evidence" value="ECO:0007669"/>
    <property type="project" value="UniProtKB-KW"/>
</dbReference>
<proteinExistence type="inferred from homology"/>
<gene>
    <name evidence="9" type="ORF">ACAOBT_LOCUS17394</name>
</gene>
<evidence type="ECO:0000313" key="10">
    <source>
        <dbReference type="Proteomes" id="UP001152888"/>
    </source>
</evidence>
<dbReference type="Gene3D" id="3.40.850.10">
    <property type="entry name" value="Kinesin motor domain"/>
    <property type="match status" value="1"/>
</dbReference>
<evidence type="ECO:0000313" key="9">
    <source>
        <dbReference type="EMBL" id="CAH1986697.1"/>
    </source>
</evidence>
<dbReference type="InterPro" id="IPR001752">
    <property type="entry name" value="Kinesin_motor_dom"/>
</dbReference>
<comment type="caution">
    <text evidence="5">Lacks conserved residue(s) required for the propagation of feature annotation.</text>
</comment>
<dbReference type="SUPFAM" id="SSF52540">
    <property type="entry name" value="P-loop containing nucleoside triphosphate hydrolases"/>
    <property type="match status" value="1"/>
</dbReference>
<dbReference type="OrthoDB" id="3176171at2759"/>
<feature type="region of interest" description="Disordered" evidence="7">
    <location>
        <begin position="292"/>
        <end position="375"/>
    </location>
</feature>
<dbReference type="InterPro" id="IPR027640">
    <property type="entry name" value="Kinesin-like_fam"/>
</dbReference>
<evidence type="ECO:0000256" key="2">
    <source>
        <dbReference type="ARBA" id="ARBA00022741"/>
    </source>
</evidence>
<protein>
    <recommendedName>
        <fullName evidence="6">Kinesin-like protein</fullName>
    </recommendedName>
</protein>
<dbReference type="GO" id="GO:0051231">
    <property type="term" value="P:spindle elongation"/>
    <property type="evidence" value="ECO:0007669"/>
    <property type="project" value="TreeGrafter"/>
</dbReference>
<dbReference type="EMBL" id="CAKOFQ010007004">
    <property type="protein sequence ID" value="CAH1986697.1"/>
    <property type="molecule type" value="Genomic_DNA"/>
</dbReference>
<dbReference type="SMART" id="SM00129">
    <property type="entry name" value="KISc"/>
    <property type="match status" value="1"/>
</dbReference>
<dbReference type="PRINTS" id="PR00380">
    <property type="entry name" value="KINESINHEAVY"/>
</dbReference>
<dbReference type="PROSITE" id="PS50067">
    <property type="entry name" value="KINESIN_MOTOR_2"/>
    <property type="match status" value="1"/>
</dbReference>
<keyword evidence="6" id="KW-0505">Motor protein</keyword>
<accession>A0A9P0L568</accession>
<keyword evidence="6" id="KW-0493">Microtubule</keyword>
<sequence>MAVLEEGMRNRSVGRHNMNDYSSRSHTILSVHITSEEPSENGVFISRFGKINFVDLAGSEMTKKTQSEGKTLEEANNINKSLMVLGYCIASLSDPKRKGSHIPYRDSKLTKLLADSLAGNGVTLMIACISPARSNIFETINTLRYAARAKKIRTKPVVLMDPREALIISLKREVASLQSENEYLRSALNVYSSSSSGDASERIIAQTPPHVDLEELAKLEGPQLAELVRLYMKENEALRKDNGDLFLSRDLLQRDHEIVCRENERLLKKLEEVNSSPLIPARPAFSADILSGDQESSSTNIWTNPIPDTDNKTAVNSSKQIPESVQKELDKRQIGARNTANLKGIRKPSSNDDKIHAPKIAQVKNTNAKDKSKES</sequence>
<feature type="domain" description="Kinesin motor" evidence="8">
    <location>
        <begin position="1"/>
        <end position="152"/>
    </location>
</feature>
<dbReference type="GO" id="GO:0003777">
    <property type="term" value="F:microtubule motor activity"/>
    <property type="evidence" value="ECO:0007669"/>
    <property type="project" value="InterPro"/>
</dbReference>
<keyword evidence="4" id="KW-0206">Cytoskeleton</keyword>
<comment type="subcellular location">
    <subcellularLocation>
        <location evidence="1">Cytoplasm</location>
        <location evidence="1">Cytoskeleton</location>
    </subcellularLocation>
</comment>
<comment type="caution">
    <text evidence="9">The sequence shown here is derived from an EMBL/GenBank/DDBJ whole genome shotgun (WGS) entry which is preliminary data.</text>
</comment>
<keyword evidence="10" id="KW-1185">Reference proteome</keyword>
<organism evidence="9 10">
    <name type="scientific">Acanthoscelides obtectus</name>
    <name type="common">Bean weevil</name>
    <name type="synonym">Bruchus obtectus</name>
    <dbReference type="NCBI Taxonomy" id="200917"/>
    <lineage>
        <taxon>Eukaryota</taxon>
        <taxon>Metazoa</taxon>
        <taxon>Ecdysozoa</taxon>
        <taxon>Arthropoda</taxon>
        <taxon>Hexapoda</taxon>
        <taxon>Insecta</taxon>
        <taxon>Pterygota</taxon>
        <taxon>Neoptera</taxon>
        <taxon>Endopterygota</taxon>
        <taxon>Coleoptera</taxon>
        <taxon>Polyphaga</taxon>
        <taxon>Cucujiformia</taxon>
        <taxon>Chrysomeloidea</taxon>
        <taxon>Chrysomelidae</taxon>
        <taxon>Bruchinae</taxon>
        <taxon>Bruchini</taxon>
        <taxon>Acanthoscelides</taxon>
    </lineage>
</organism>
<evidence type="ECO:0000256" key="4">
    <source>
        <dbReference type="ARBA" id="ARBA00023212"/>
    </source>
</evidence>
<evidence type="ECO:0000256" key="5">
    <source>
        <dbReference type="PROSITE-ProRule" id="PRU00283"/>
    </source>
</evidence>
<reference evidence="9" key="1">
    <citation type="submission" date="2022-03" db="EMBL/GenBank/DDBJ databases">
        <authorList>
            <person name="Sayadi A."/>
        </authorList>
    </citation>
    <scope>NUCLEOTIDE SEQUENCE</scope>
</reference>
<evidence type="ECO:0000256" key="7">
    <source>
        <dbReference type="SAM" id="MobiDB-lite"/>
    </source>
</evidence>
<evidence type="ECO:0000256" key="3">
    <source>
        <dbReference type="ARBA" id="ARBA00022840"/>
    </source>
</evidence>
<feature type="compositionally biased region" description="Polar residues" evidence="7">
    <location>
        <begin position="293"/>
        <end position="303"/>
    </location>
</feature>
<dbReference type="InterPro" id="IPR019821">
    <property type="entry name" value="Kinesin_motor_CS"/>
</dbReference>
<dbReference type="PANTHER" id="PTHR47969">
    <property type="entry name" value="CHROMOSOME-ASSOCIATED KINESIN KIF4A-RELATED"/>
    <property type="match status" value="1"/>
</dbReference>
<dbReference type="GO" id="GO:0005875">
    <property type="term" value="C:microtubule associated complex"/>
    <property type="evidence" value="ECO:0007669"/>
    <property type="project" value="TreeGrafter"/>
</dbReference>
<comment type="similarity">
    <text evidence="5 6">Belongs to the TRAFAC class myosin-kinesin ATPase superfamily. Kinesin family.</text>
</comment>